<evidence type="ECO:0000313" key="9">
    <source>
        <dbReference type="EMBL" id="KKQ35004.1"/>
    </source>
</evidence>
<comment type="caution">
    <text evidence="9">The sequence shown here is derived from an EMBL/GenBank/DDBJ whole genome shotgun (WGS) entry which is preliminary data.</text>
</comment>
<feature type="transmembrane region" description="Helical" evidence="8">
    <location>
        <begin position="124"/>
        <end position="148"/>
    </location>
</feature>
<evidence type="ECO:0000256" key="8">
    <source>
        <dbReference type="SAM" id="Phobius"/>
    </source>
</evidence>
<dbReference type="PANTHER" id="PTHR47019:SF1">
    <property type="entry name" value="LIPID II FLIPPASE MURJ"/>
    <property type="match status" value="1"/>
</dbReference>
<dbReference type="GO" id="GO:0008360">
    <property type="term" value="P:regulation of cell shape"/>
    <property type="evidence" value="ECO:0007669"/>
    <property type="project" value="UniProtKB-KW"/>
</dbReference>
<proteinExistence type="predicted"/>
<evidence type="ECO:0000256" key="2">
    <source>
        <dbReference type="ARBA" id="ARBA00022475"/>
    </source>
</evidence>
<feature type="transmembrane region" description="Helical" evidence="8">
    <location>
        <begin position="84"/>
        <end position="103"/>
    </location>
</feature>
<feature type="transmembrane region" description="Helical" evidence="8">
    <location>
        <begin position="391"/>
        <end position="411"/>
    </location>
</feature>
<dbReference type="InterPro" id="IPR051050">
    <property type="entry name" value="Lipid_II_flippase_MurJ/MviN"/>
</dbReference>
<evidence type="ECO:0000256" key="7">
    <source>
        <dbReference type="ARBA" id="ARBA00023136"/>
    </source>
</evidence>
<dbReference type="GO" id="GO:0034204">
    <property type="term" value="P:lipid translocation"/>
    <property type="evidence" value="ECO:0007669"/>
    <property type="project" value="TreeGrafter"/>
</dbReference>
<organism evidence="9 10">
    <name type="scientific">candidate division WS6 bacterium GW2011_GWA2_37_6</name>
    <dbReference type="NCBI Taxonomy" id="1619087"/>
    <lineage>
        <taxon>Bacteria</taxon>
        <taxon>Candidatus Dojkabacteria</taxon>
    </lineage>
</organism>
<evidence type="ECO:0000256" key="1">
    <source>
        <dbReference type="ARBA" id="ARBA00004651"/>
    </source>
</evidence>
<feature type="transmembrane region" description="Helical" evidence="8">
    <location>
        <begin position="545"/>
        <end position="563"/>
    </location>
</feature>
<feature type="transmembrane region" description="Helical" evidence="8">
    <location>
        <begin position="284"/>
        <end position="304"/>
    </location>
</feature>
<dbReference type="GO" id="GO:0005886">
    <property type="term" value="C:plasma membrane"/>
    <property type="evidence" value="ECO:0007669"/>
    <property type="project" value="UniProtKB-SubCell"/>
</dbReference>
<dbReference type="PRINTS" id="PR01806">
    <property type="entry name" value="VIRFACTRMVIN"/>
</dbReference>
<feature type="transmembrane region" description="Helical" evidence="8">
    <location>
        <begin position="204"/>
        <end position="221"/>
    </location>
</feature>
<feature type="transmembrane region" description="Helical" evidence="8">
    <location>
        <begin position="423"/>
        <end position="446"/>
    </location>
</feature>
<feature type="transmembrane region" description="Helical" evidence="8">
    <location>
        <begin position="516"/>
        <end position="533"/>
    </location>
</feature>
<keyword evidence="5" id="KW-0573">Peptidoglycan synthesis</keyword>
<comment type="subcellular location">
    <subcellularLocation>
        <location evidence="1">Cell membrane</location>
        <topology evidence="1">Multi-pass membrane protein</topology>
    </subcellularLocation>
</comment>
<dbReference type="PANTHER" id="PTHR47019">
    <property type="entry name" value="LIPID II FLIPPASE MURJ"/>
    <property type="match status" value="1"/>
</dbReference>
<evidence type="ECO:0000256" key="5">
    <source>
        <dbReference type="ARBA" id="ARBA00022984"/>
    </source>
</evidence>
<feature type="transmembrane region" description="Helical" evidence="8">
    <location>
        <begin position="168"/>
        <end position="192"/>
    </location>
</feature>
<feature type="transmembrane region" description="Helical" evidence="8">
    <location>
        <begin position="38"/>
        <end position="64"/>
    </location>
</feature>
<dbReference type="Proteomes" id="UP000034852">
    <property type="component" value="Unassembled WGS sequence"/>
</dbReference>
<dbReference type="GO" id="GO:0009252">
    <property type="term" value="P:peptidoglycan biosynthetic process"/>
    <property type="evidence" value="ECO:0007669"/>
    <property type="project" value="UniProtKB-KW"/>
</dbReference>
<accession>A0A0G0JE04</accession>
<protein>
    <submittedName>
        <fullName evidence="9">Virulence factor MviN</fullName>
    </submittedName>
</protein>
<evidence type="ECO:0000256" key="4">
    <source>
        <dbReference type="ARBA" id="ARBA00022960"/>
    </source>
</evidence>
<dbReference type="Pfam" id="PF03023">
    <property type="entry name" value="MurJ"/>
    <property type="match status" value="1"/>
</dbReference>
<sequence>MVRLLSQAFIASINKTLDFRRSSISKAKDFLTREENGILNAALILMILALATKFTGLVFNAMATGYLGAGPYNEFLFASNLPEIISASILLGAISAAVIPALVQAKEEAGYSKFIDVLSTLINVTLLLFVLVAVIVAIAAPLILPWLVENVIKPVDMPGPEEMDRAVLMLRVLMIPQIILGISTFVSSSLNVMQRFVVPQLAPLFYNFGRIAGILVLLPFIGKSPWVLVWGTLIGAIFHLIIQLPLASHLKITYRPVIGIKDKYFKNIVQLGSPRVLGLSAEQVAIGVDRLIAYGLVGYSLTAYELGVRLIAIPMSLFGMTFSTAAFPILSKAFVKKDMVLFKDTFTNVLNQIFFLALPVSVILLVLRLPMTRLFYGILGDSFTWDDTRKVAWVVLFFAFGLTFESLRTLLYRTYYALHNSMIPLLSAGFVVFGGIVTGILFTNYFSHFDELSLFNLKFDLNYFLTKEDGMAGVGGLAFSASLIYTIEAFALVYFLNRKYLKMKFSSLLKPLAKKFLVAIITLVLTYSLYALYNDVLDTSKTSRILFLTSTTALASCLFYLWLSYQFGIKEIEMVEKLMVRLKRLVMRKPLK</sequence>
<keyword evidence="7 8" id="KW-0472">Membrane</keyword>
<dbReference type="InterPro" id="IPR004268">
    <property type="entry name" value="MurJ"/>
</dbReference>
<evidence type="ECO:0000256" key="6">
    <source>
        <dbReference type="ARBA" id="ARBA00022989"/>
    </source>
</evidence>
<dbReference type="AlphaFoldDB" id="A0A0G0JE04"/>
<reference evidence="9 10" key="1">
    <citation type="journal article" date="2015" name="Nature">
        <title>rRNA introns, odd ribosomes, and small enigmatic genomes across a large radiation of phyla.</title>
        <authorList>
            <person name="Brown C.T."/>
            <person name="Hug L.A."/>
            <person name="Thomas B.C."/>
            <person name="Sharon I."/>
            <person name="Castelle C.J."/>
            <person name="Singh A."/>
            <person name="Wilkins M.J."/>
            <person name="Williams K.H."/>
            <person name="Banfield J.F."/>
        </authorList>
    </citation>
    <scope>NUCLEOTIDE SEQUENCE [LARGE SCALE GENOMIC DNA]</scope>
</reference>
<gene>
    <name evidence="9" type="ORF">US52_C0039G0002</name>
</gene>
<keyword evidence="4" id="KW-0133">Cell shape</keyword>
<dbReference type="EMBL" id="LBTH01000039">
    <property type="protein sequence ID" value="KKQ35004.1"/>
    <property type="molecule type" value="Genomic_DNA"/>
</dbReference>
<keyword evidence="2" id="KW-1003">Cell membrane</keyword>
<keyword evidence="6 8" id="KW-1133">Transmembrane helix</keyword>
<feature type="transmembrane region" description="Helical" evidence="8">
    <location>
        <begin position="350"/>
        <end position="371"/>
    </location>
</feature>
<feature type="transmembrane region" description="Helical" evidence="8">
    <location>
        <begin position="227"/>
        <end position="246"/>
    </location>
</feature>
<feature type="transmembrane region" description="Helical" evidence="8">
    <location>
        <begin position="310"/>
        <end position="330"/>
    </location>
</feature>
<evidence type="ECO:0000256" key="3">
    <source>
        <dbReference type="ARBA" id="ARBA00022692"/>
    </source>
</evidence>
<name>A0A0G0JE04_9BACT</name>
<feature type="transmembrane region" description="Helical" evidence="8">
    <location>
        <begin position="471"/>
        <end position="496"/>
    </location>
</feature>
<keyword evidence="3 8" id="KW-0812">Transmembrane</keyword>
<dbReference type="GO" id="GO:0015648">
    <property type="term" value="F:lipid-linked peptidoglycan transporter activity"/>
    <property type="evidence" value="ECO:0007669"/>
    <property type="project" value="TreeGrafter"/>
</dbReference>
<evidence type="ECO:0000313" key="10">
    <source>
        <dbReference type="Proteomes" id="UP000034852"/>
    </source>
</evidence>